<protein>
    <submittedName>
        <fullName evidence="1">Uncharacterized protein</fullName>
    </submittedName>
</protein>
<dbReference type="EMBL" id="JAWDIQ010000001">
    <property type="protein sequence ID" value="MDY0407394.1"/>
    <property type="molecule type" value="Genomic_DNA"/>
</dbReference>
<evidence type="ECO:0000313" key="1">
    <source>
        <dbReference type="EMBL" id="MDY0407394.1"/>
    </source>
</evidence>
<sequence length="69" mass="8127">MKKKTKKYSDNFYASKANELNVKSPKDAKQIYEGLKHYTRLTDKYGHDQVQEWFNVLQEKNNESLGGDK</sequence>
<keyword evidence="2" id="KW-1185">Reference proteome</keyword>
<dbReference type="RefSeq" id="WP_320378225.1">
    <property type="nucleotide sequence ID" value="NZ_JAWDIQ010000001.1"/>
</dbReference>
<dbReference type="Proteomes" id="UP001275315">
    <property type="component" value="Unassembled WGS sequence"/>
</dbReference>
<name>A0ABU5CM21_9BACI</name>
<proteinExistence type="predicted"/>
<gene>
    <name evidence="1" type="ORF">RWD45_00485</name>
</gene>
<reference evidence="1 2" key="1">
    <citation type="submission" date="2023-10" db="EMBL/GenBank/DDBJ databases">
        <title>Virgibacillus soli CC-YMP-6 genome.</title>
        <authorList>
            <person name="Miliotis G."/>
            <person name="Sengupta P."/>
            <person name="Hameed A."/>
            <person name="Chuvochina M."/>
            <person name="Mcdonagh F."/>
            <person name="Simpson A.C."/>
            <person name="Singh N.K."/>
            <person name="Rekha P.D."/>
            <person name="Raman K."/>
            <person name="Hugenholtz P."/>
            <person name="Venkateswaran K."/>
        </authorList>
    </citation>
    <scope>NUCLEOTIDE SEQUENCE [LARGE SCALE GENOMIC DNA]</scope>
    <source>
        <strain evidence="1 2">CC-YMP-6</strain>
    </source>
</reference>
<evidence type="ECO:0000313" key="2">
    <source>
        <dbReference type="Proteomes" id="UP001275315"/>
    </source>
</evidence>
<accession>A0ABU5CM21</accession>
<comment type="caution">
    <text evidence="1">The sequence shown here is derived from an EMBL/GenBank/DDBJ whole genome shotgun (WGS) entry which is preliminary data.</text>
</comment>
<organism evidence="1 2">
    <name type="scientific">Paracerasibacillus soli</name>
    <dbReference type="NCBI Taxonomy" id="480284"/>
    <lineage>
        <taxon>Bacteria</taxon>
        <taxon>Bacillati</taxon>
        <taxon>Bacillota</taxon>
        <taxon>Bacilli</taxon>
        <taxon>Bacillales</taxon>
        <taxon>Bacillaceae</taxon>
        <taxon>Paracerasibacillus</taxon>
    </lineage>
</organism>